<evidence type="ECO:0000256" key="4">
    <source>
        <dbReference type="ARBA" id="ARBA00023242"/>
    </source>
</evidence>
<dbReference type="PANTHER" id="PTHR31301:SF83">
    <property type="entry name" value="PROTEIN ASYMMETRIC LEAVES 2"/>
    <property type="match status" value="1"/>
</dbReference>
<evidence type="ECO:0000256" key="5">
    <source>
        <dbReference type="SAM" id="Coils"/>
    </source>
</evidence>
<keyword evidence="5" id="KW-0175">Coiled coil</keyword>
<name>A0A5J9VZ41_9POAL</name>
<protein>
    <recommendedName>
        <fullName evidence="6">LOB domain-containing protein</fullName>
    </recommendedName>
</protein>
<accession>A0A5J9VZ41</accession>
<feature type="coiled-coil region" evidence="5">
    <location>
        <begin position="180"/>
        <end position="214"/>
    </location>
</feature>
<evidence type="ECO:0000256" key="1">
    <source>
        <dbReference type="ARBA" id="ARBA00004123"/>
    </source>
</evidence>
<feature type="domain" description="LOB" evidence="6">
    <location>
        <begin position="18"/>
        <end position="119"/>
    </location>
</feature>
<evidence type="ECO:0000313" key="7">
    <source>
        <dbReference type="EMBL" id="TVU40973.1"/>
    </source>
</evidence>
<feature type="non-terminal residue" evidence="7">
    <location>
        <position position="1"/>
    </location>
</feature>
<proteinExistence type="inferred from homology"/>
<keyword evidence="3" id="KW-0217">Developmental protein</keyword>
<dbReference type="InterPro" id="IPR004883">
    <property type="entry name" value="LOB"/>
</dbReference>
<evidence type="ECO:0000256" key="2">
    <source>
        <dbReference type="ARBA" id="ARBA00005474"/>
    </source>
</evidence>
<dbReference type="PROSITE" id="PS50891">
    <property type="entry name" value="LOB"/>
    <property type="match status" value="1"/>
</dbReference>
<comment type="subcellular location">
    <subcellularLocation>
        <location evidence="1">Nucleus</location>
    </subcellularLocation>
</comment>
<dbReference type="Proteomes" id="UP000324897">
    <property type="component" value="Chromosome 4"/>
</dbReference>
<dbReference type="AlphaFoldDB" id="A0A5J9VZ41"/>
<evidence type="ECO:0000259" key="6">
    <source>
        <dbReference type="PROSITE" id="PS50891"/>
    </source>
</evidence>
<comment type="similarity">
    <text evidence="2">Belongs to the LOB domain-containing protein family.</text>
</comment>
<dbReference type="Pfam" id="PF03195">
    <property type="entry name" value="LOB"/>
    <property type="match status" value="1"/>
</dbReference>
<evidence type="ECO:0000313" key="8">
    <source>
        <dbReference type="Proteomes" id="UP000324897"/>
    </source>
</evidence>
<keyword evidence="4" id="KW-0539">Nucleus</keyword>
<keyword evidence="8" id="KW-1185">Reference proteome</keyword>
<organism evidence="7 8">
    <name type="scientific">Eragrostis curvula</name>
    <name type="common">weeping love grass</name>
    <dbReference type="NCBI Taxonomy" id="38414"/>
    <lineage>
        <taxon>Eukaryota</taxon>
        <taxon>Viridiplantae</taxon>
        <taxon>Streptophyta</taxon>
        <taxon>Embryophyta</taxon>
        <taxon>Tracheophyta</taxon>
        <taxon>Spermatophyta</taxon>
        <taxon>Magnoliopsida</taxon>
        <taxon>Liliopsida</taxon>
        <taxon>Poales</taxon>
        <taxon>Poaceae</taxon>
        <taxon>PACMAD clade</taxon>
        <taxon>Chloridoideae</taxon>
        <taxon>Eragrostideae</taxon>
        <taxon>Eragrostidinae</taxon>
        <taxon>Eragrostis</taxon>
    </lineage>
</organism>
<comment type="caution">
    <text evidence="7">The sequence shown here is derived from an EMBL/GenBank/DDBJ whole genome shotgun (WGS) entry which is preliminary data.</text>
</comment>
<dbReference type="GO" id="GO:0005634">
    <property type="term" value="C:nucleus"/>
    <property type="evidence" value="ECO:0007669"/>
    <property type="project" value="UniProtKB-SubCell"/>
</dbReference>
<evidence type="ECO:0000256" key="3">
    <source>
        <dbReference type="ARBA" id="ARBA00022473"/>
    </source>
</evidence>
<dbReference type="EMBL" id="RWGY01000007">
    <property type="protein sequence ID" value="TVU40973.1"/>
    <property type="molecule type" value="Genomic_DNA"/>
</dbReference>
<gene>
    <name evidence="7" type="ORF">EJB05_14459</name>
</gene>
<sequence length="275" mass="29545">MPSSSSEATSEAEGPSPPPCAGCKHLRRRCVPSCAFAAYFPPEHGDQFAAVHKVFSASIVSKLLAEVAPADHAGTVESLVYEARARLRDPAFGCVSYITVLEHMLKQGMRDLAASRGQLAFRPFNAGSASTNARRAGEARLDATLRFAKEQDERMRAVRVAVEAKQTQGRAEAWKDAVNRQMAREEAQQAAAAAQSAREEAMKMKQASSAAQQQCFPDGLGRGQQIVEASDSAAAAQAAREQAMMTAQHGTGLVFPDGRPLQQIAERQLAVLNHK</sequence>
<dbReference type="Gramene" id="TVU40973">
    <property type="protein sequence ID" value="TVU40973"/>
    <property type="gene ID" value="EJB05_14459"/>
</dbReference>
<dbReference type="PANTHER" id="PTHR31301">
    <property type="entry name" value="LOB DOMAIN-CONTAINING PROTEIN 4-RELATED"/>
    <property type="match status" value="1"/>
</dbReference>
<reference evidence="7 8" key="1">
    <citation type="journal article" date="2019" name="Sci. Rep.">
        <title>A high-quality genome of Eragrostis curvula grass provides insights into Poaceae evolution and supports new strategies to enhance forage quality.</title>
        <authorList>
            <person name="Carballo J."/>
            <person name="Santos B.A.C.M."/>
            <person name="Zappacosta D."/>
            <person name="Garbus I."/>
            <person name="Selva J.P."/>
            <person name="Gallo C.A."/>
            <person name="Diaz A."/>
            <person name="Albertini E."/>
            <person name="Caccamo M."/>
            <person name="Echenique V."/>
        </authorList>
    </citation>
    <scope>NUCLEOTIDE SEQUENCE [LARGE SCALE GENOMIC DNA]</scope>
    <source>
        <strain evidence="8">cv. Victoria</strain>
        <tissue evidence="7">Leaf</tissue>
    </source>
</reference>